<organism evidence="4">
    <name type="scientific">Flagellimonas sp. MMG031</name>
    <dbReference type="NCBI Taxonomy" id="3158549"/>
    <lineage>
        <taxon>Bacteria</taxon>
        <taxon>Pseudomonadati</taxon>
        <taxon>Bacteroidota</taxon>
        <taxon>Flavobacteriia</taxon>
        <taxon>Flavobacteriales</taxon>
        <taxon>Flavobacteriaceae</taxon>
        <taxon>Flagellimonas</taxon>
    </lineage>
</organism>
<dbReference type="RefSeq" id="WP_349352095.1">
    <property type="nucleotide sequence ID" value="NZ_CP157804.1"/>
</dbReference>
<gene>
    <name evidence="4" type="ORF">ABNE31_01465</name>
</gene>
<keyword evidence="2" id="KW-0472">Membrane</keyword>
<proteinExistence type="predicted"/>
<evidence type="ECO:0000256" key="1">
    <source>
        <dbReference type="ARBA" id="ARBA00004442"/>
    </source>
</evidence>
<evidence type="ECO:0000313" key="4">
    <source>
        <dbReference type="EMBL" id="XBQ23594.1"/>
    </source>
</evidence>
<dbReference type="PANTHER" id="PTHR40980">
    <property type="entry name" value="PLUG DOMAIN-CONTAINING PROTEIN"/>
    <property type="match status" value="1"/>
</dbReference>
<dbReference type="PANTHER" id="PTHR40980:SF4">
    <property type="entry name" value="TONB-DEPENDENT RECEPTOR-LIKE BETA-BARREL DOMAIN-CONTAINING PROTEIN"/>
    <property type="match status" value="1"/>
</dbReference>
<keyword evidence="3" id="KW-0998">Cell outer membrane</keyword>
<accession>A0AAU7MZB9</accession>
<comment type="subcellular location">
    <subcellularLocation>
        <location evidence="1">Cell outer membrane</location>
    </subcellularLocation>
</comment>
<dbReference type="InterPro" id="IPR036942">
    <property type="entry name" value="Beta-barrel_TonB_sf"/>
</dbReference>
<dbReference type="SUPFAM" id="SSF56935">
    <property type="entry name" value="Porins"/>
    <property type="match status" value="1"/>
</dbReference>
<dbReference type="Gene3D" id="2.40.170.20">
    <property type="entry name" value="TonB-dependent receptor, beta-barrel domain"/>
    <property type="match status" value="1"/>
</dbReference>
<protein>
    <recommendedName>
        <fullName evidence="5">TonB-dependent receptor-like beta-barrel domain-containing protein</fullName>
    </recommendedName>
</protein>
<evidence type="ECO:0000256" key="3">
    <source>
        <dbReference type="ARBA" id="ARBA00023237"/>
    </source>
</evidence>
<dbReference type="GO" id="GO:0009279">
    <property type="term" value="C:cell outer membrane"/>
    <property type="evidence" value="ECO:0007669"/>
    <property type="project" value="UniProtKB-SubCell"/>
</dbReference>
<name>A0AAU7MZB9_9FLAO</name>
<dbReference type="EMBL" id="CP157804">
    <property type="protein sequence ID" value="XBQ23594.1"/>
    <property type="molecule type" value="Genomic_DNA"/>
</dbReference>
<evidence type="ECO:0008006" key="5">
    <source>
        <dbReference type="Google" id="ProtNLM"/>
    </source>
</evidence>
<dbReference type="AlphaFoldDB" id="A0AAU7MZB9"/>
<reference evidence="4" key="1">
    <citation type="submission" date="2024-05" db="EMBL/GenBank/DDBJ databases">
        <title>Draft Genome Sequences of Flagellimonas sp. MMG031 and Marinobacter sp. MMG032 Isolated from the dinoflagellate Symbiodinium pilosum.</title>
        <authorList>
            <person name="Shikuma N.J."/>
            <person name="Farrell M.V."/>
        </authorList>
    </citation>
    <scope>NUCLEOTIDE SEQUENCE</scope>
    <source>
        <strain evidence="4">MMG031</strain>
    </source>
</reference>
<evidence type="ECO:0000256" key="2">
    <source>
        <dbReference type="ARBA" id="ARBA00023136"/>
    </source>
</evidence>
<dbReference type="KEGG" id="fld:ABNE31_01465"/>
<sequence length="115" mass="13263">MSEPTDLPNTAPNMFNASLGYAGKRFSARLSANFSDSYVDESGGNAFEDRYYDQQFFLDFNSSFAINNKLRIYADLNNITNQPLRFFQGVSERTQQAEYYGLRLTFGLKYDLFKK</sequence>